<dbReference type="NCBIfam" id="TIGR00401">
    <property type="entry name" value="msrA"/>
    <property type="match status" value="1"/>
</dbReference>
<gene>
    <name evidence="4 6" type="primary">msrA</name>
    <name evidence="6" type="ORF">E6K72_03340</name>
</gene>
<evidence type="ECO:0000256" key="1">
    <source>
        <dbReference type="ARBA" id="ARBA00023002"/>
    </source>
</evidence>
<dbReference type="HAMAP" id="MF_01401">
    <property type="entry name" value="MsrA"/>
    <property type="match status" value="1"/>
</dbReference>
<dbReference type="InterPro" id="IPR002569">
    <property type="entry name" value="Met_Sox_Rdtase_MsrA_dom"/>
</dbReference>
<protein>
    <recommendedName>
        <fullName evidence="4">Peptide methionine sulfoxide reductase MsrA</fullName>
        <shortName evidence="4">Protein-methionine-S-oxide reductase</shortName>
        <ecNumber evidence="4">1.8.4.11</ecNumber>
    </recommendedName>
    <alternativeName>
        <fullName evidence="4">Peptide-methionine (S)-S-oxide reductase</fullName>
        <shortName evidence="4">Peptide Met(O) reductase</shortName>
    </alternativeName>
</protein>
<organism evidence="6 7">
    <name type="scientific">Eiseniibacteriota bacterium</name>
    <dbReference type="NCBI Taxonomy" id="2212470"/>
    <lineage>
        <taxon>Bacteria</taxon>
        <taxon>Candidatus Eiseniibacteriota</taxon>
    </lineage>
</organism>
<dbReference type="PANTHER" id="PTHR43774">
    <property type="entry name" value="PEPTIDE METHIONINE SULFOXIDE REDUCTASE"/>
    <property type="match status" value="1"/>
</dbReference>
<comment type="catalytic activity">
    <reaction evidence="3 4">
        <text>[thioredoxin]-disulfide + L-methionine + H2O = L-methionine (S)-S-oxide + [thioredoxin]-dithiol</text>
        <dbReference type="Rhea" id="RHEA:19993"/>
        <dbReference type="Rhea" id="RHEA-COMP:10698"/>
        <dbReference type="Rhea" id="RHEA-COMP:10700"/>
        <dbReference type="ChEBI" id="CHEBI:15377"/>
        <dbReference type="ChEBI" id="CHEBI:29950"/>
        <dbReference type="ChEBI" id="CHEBI:50058"/>
        <dbReference type="ChEBI" id="CHEBI:57844"/>
        <dbReference type="ChEBI" id="CHEBI:58772"/>
        <dbReference type="EC" id="1.8.4.11"/>
    </reaction>
</comment>
<feature type="active site" evidence="4">
    <location>
        <position position="42"/>
    </location>
</feature>
<comment type="similarity">
    <text evidence="4">Belongs to the MsrA Met sulfoxide reductase family.</text>
</comment>
<proteinExistence type="inferred from homology"/>
<comment type="caution">
    <text evidence="6">The sequence shown here is derived from an EMBL/GenBank/DDBJ whole genome shotgun (WGS) entry which is preliminary data.</text>
</comment>
<evidence type="ECO:0000259" key="5">
    <source>
        <dbReference type="Pfam" id="PF01625"/>
    </source>
</evidence>
<dbReference type="EMBL" id="VBOS01000106">
    <property type="protein sequence ID" value="TMQ57769.1"/>
    <property type="molecule type" value="Genomic_DNA"/>
</dbReference>
<reference evidence="6 7" key="1">
    <citation type="journal article" date="2019" name="Nat. Microbiol.">
        <title>Mediterranean grassland soil C-N compound turnover is dependent on rainfall and depth, and is mediated by genomically divergent microorganisms.</title>
        <authorList>
            <person name="Diamond S."/>
            <person name="Andeer P.F."/>
            <person name="Li Z."/>
            <person name="Crits-Christoph A."/>
            <person name="Burstein D."/>
            <person name="Anantharaman K."/>
            <person name="Lane K.R."/>
            <person name="Thomas B.C."/>
            <person name="Pan C."/>
            <person name="Northen T.R."/>
            <person name="Banfield J.F."/>
        </authorList>
    </citation>
    <scope>NUCLEOTIDE SEQUENCE [LARGE SCALE GENOMIC DNA]</scope>
    <source>
        <strain evidence="6">WS_2</strain>
    </source>
</reference>
<dbReference type="SUPFAM" id="SSF55068">
    <property type="entry name" value="Peptide methionine sulfoxide reductase"/>
    <property type="match status" value="1"/>
</dbReference>
<dbReference type="GO" id="GO:0008113">
    <property type="term" value="F:peptide-methionine (S)-S-oxide reductase activity"/>
    <property type="evidence" value="ECO:0007669"/>
    <property type="project" value="UniProtKB-UniRule"/>
</dbReference>
<keyword evidence="1 4" id="KW-0560">Oxidoreductase</keyword>
<dbReference type="PANTHER" id="PTHR43774:SF1">
    <property type="entry name" value="PEPTIDE METHIONINE SULFOXIDE REDUCTASE MSRA 2"/>
    <property type="match status" value="1"/>
</dbReference>
<evidence type="ECO:0000313" key="7">
    <source>
        <dbReference type="Proteomes" id="UP000317716"/>
    </source>
</evidence>
<dbReference type="Gene3D" id="3.30.1060.10">
    <property type="entry name" value="Peptide methionine sulphoxide reductase MsrA"/>
    <property type="match status" value="1"/>
</dbReference>
<dbReference type="GO" id="GO:0033744">
    <property type="term" value="F:L-methionine:thioredoxin-disulfide S-oxidoreductase activity"/>
    <property type="evidence" value="ECO:0007669"/>
    <property type="project" value="RHEA"/>
</dbReference>
<comment type="catalytic activity">
    <reaction evidence="2 4">
        <text>L-methionyl-[protein] + [thioredoxin]-disulfide + H2O = L-methionyl-(S)-S-oxide-[protein] + [thioredoxin]-dithiol</text>
        <dbReference type="Rhea" id="RHEA:14217"/>
        <dbReference type="Rhea" id="RHEA-COMP:10698"/>
        <dbReference type="Rhea" id="RHEA-COMP:10700"/>
        <dbReference type="Rhea" id="RHEA-COMP:12313"/>
        <dbReference type="Rhea" id="RHEA-COMP:12315"/>
        <dbReference type="ChEBI" id="CHEBI:15377"/>
        <dbReference type="ChEBI" id="CHEBI:16044"/>
        <dbReference type="ChEBI" id="CHEBI:29950"/>
        <dbReference type="ChEBI" id="CHEBI:44120"/>
        <dbReference type="ChEBI" id="CHEBI:50058"/>
        <dbReference type="EC" id="1.8.4.11"/>
    </reaction>
</comment>
<dbReference type="Pfam" id="PF01625">
    <property type="entry name" value="PMSR"/>
    <property type="match status" value="1"/>
</dbReference>
<dbReference type="EC" id="1.8.4.11" evidence="4"/>
<evidence type="ECO:0000256" key="4">
    <source>
        <dbReference type="HAMAP-Rule" id="MF_01401"/>
    </source>
</evidence>
<evidence type="ECO:0000256" key="2">
    <source>
        <dbReference type="ARBA" id="ARBA00047806"/>
    </source>
</evidence>
<dbReference type="AlphaFoldDB" id="A0A538T2C2"/>
<evidence type="ECO:0000256" key="3">
    <source>
        <dbReference type="ARBA" id="ARBA00048782"/>
    </source>
</evidence>
<name>A0A538T2C2_UNCEI</name>
<evidence type="ECO:0000313" key="6">
    <source>
        <dbReference type="EMBL" id="TMQ57769.1"/>
    </source>
</evidence>
<sequence>MRHAVGAASADAKNLSATEVRDGAPTAAPAAGLQKATFAGGCFWCMETAFEGLPGVKSVISGYTGGPERNPTYEQVSAKTTGHAESVQITFDPKLITYAQLLDVFWHNTDPTDNGGQFCDRGPEYRSEIFYHDTAQKKLAEDSKRAIESAPHRFKQPLVTKIVAATDFWPAEEYHQDFYKKDPGRYHEYRGGCGRDRRLTELWGKPGRQGGEK</sequence>
<dbReference type="InterPro" id="IPR036509">
    <property type="entry name" value="Met_Sox_Rdtase_MsrA_sf"/>
</dbReference>
<dbReference type="Proteomes" id="UP000317716">
    <property type="component" value="Unassembled WGS sequence"/>
</dbReference>
<comment type="function">
    <text evidence="4">Has an important function as a repair enzyme for proteins that have been inactivated by oxidation. Catalyzes the reversible oxidation-reduction of methionine sulfoxide in proteins to methionine.</text>
</comment>
<feature type="domain" description="Peptide methionine sulphoxide reductase MsrA" evidence="5">
    <location>
        <begin position="35"/>
        <end position="187"/>
    </location>
</feature>
<accession>A0A538T2C2</accession>